<evidence type="ECO:0000256" key="1">
    <source>
        <dbReference type="ARBA" id="ARBA00008761"/>
    </source>
</evidence>
<comment type="similarity">
    <text evidence="1">In the C-terminal section; belongs to the transposase 35 family.</text>
</comment>
<evidence type="ECO:0000256" key="2">
    <source>
        <dbReference type="ARBA" id="ARBA00011044"/>
    </source>
</evidence>
<evidence type="ECO:0000313" key="11">
    <source>
        <dbReference type="EMBL" id="QJA81826.1"/>
    </source>
</evidence>
<feature type="domain" description="Probable transposase IS891/IS1136/IS1341" evidence="8">
    <location>
        <begin position="172"/>
        <end position="278"/>
    </location>
</feature>
<evidence type="ECO:0000256" key="6">
    <source>
        <dbReference type="ARBA" id="ARBA00023125"/>
    </source>
</evidence>
<dbReference type="AlphaFoldDB" id="A0A6M3KIJ7"/>
<dbReference type="NCBIfam" id="TIGR01766">
    <property type="entry name" value="IS200/IS605 family accessory protein TnpB-like domain"/>
    <property type="match status" value="1"/>
</dbReference>
<evidence type="ECO:0000259" key="10">
    <source>
        <dbReference type="Pfam" id="PF12323"/>
    </source>
</evidence>
<dbReference type="NCBIfam" id="NF040570">
    <property type="entry name" value="guided_TnpB"/>
    <property type="match status" value="1"/>
</dbReference>
<dbReference type="PANTHER" id="PTHR30405">
    <property type="entry name" value="TRANSPOSASE"/>
    <property type="match status" value="1"/>
</dbReference>
<dbReference type="EMBL" id="MT142470">
    <property type="protein sequence ID" value="QJA81826.1"/>
    <property type="molecule type" value="Genomic_DNA"/>
</dbReference>
<evidence type="ECO:0000256" key="7">
    <source>
        <dbReference type="ARBA" id="ARBA00023172"/>
    </source>
</evidence>
<name>A0A6M3KIJ7_9ZZZZ</name>
<evidence type="ECO:0000259" key="8">
    <source>
        <dbReference type="Pfam" id="PF01385"/>
    </source>
</evidence>
<gene>
    <name evidence="11" type="ORF">MM415A00492_0036</name>
</gene>
<evidence type="ECO:0000256" key="4">
    <source>
        <dbReference type="ARBA" id="ARBA00022723"/>
    </source>
</evidence>
<evidence type="ECO:0000256" key="5">
    <source>
        <dbReference type="ARBA" id="ARBA00022833"/>
    </source>
</evidence>
<dbReference type="Pfam" id="PF12323">
    <property type="entry name" value="HTH_OrfB_IS605"/>
    <property type="match status" value="1"/>
</dbReference>
<keyword evidence="4" id="KW-0479">Metal-binding</keyword>
<organism evidence="11">
    <name type="scientific">viral metagenome</name>
    <dbReference type="NCBI Taxonomy" id="1070528"/>
    <lineage>
        <taxon>unclassified sequences</taxon>
        <taxon>metagenomes</taxon>
        <taxon>organismal metagenomes</taxon>
    </lineage>
</organism>
<feature type="domain" description="Transposase putative helix-turn-helix" evidence="10">
    <location>
        <begin position="1"/>
        <end position="47"/>
    </location>
</feature>
<dbReference type="Pfam" id="PF07282">
    <property type="entry name" value="Cas12f1-like_TNB"/>
    <property type="match status" value="1"/>
</dbReference>
<keyword evidence="7" id="KW-0233">DNA recombination</keyword>
<feature type="domain" description="Cas12f1-like TNB" evidence="9">
    <location>
        <begin position="292"/>
        <end position="356"/>
    </location>
</feature>
<keyword evidence="6" id="KW-0238">DNA-binding</keyword>
<dbReference type="Pfam" id="PF01385">
    <property type="entry name" value="OrfB_IS605"/>
    <property type="match status" value="1"/>
</dbReference>
<dbReference type="GO" id="GO:0046872">
    <property type="term" value="F:metal ion binding"/>
    <property type="evidence" value="ECO:0007669"/>
    <property type="project" value="UniProtKB-KW"/>
</dbReference>
<dbReference type="InterPro" id="IPR021027">
    <property type="entry name" value="Transposase_put_HTH"/>
</dbReference>
<evidence type="ECO:0000256" key="3">
    <source>
        <dbReference type="ARBA" id="ARBA00022578"/>
    </source>
</evidence>
<accession>A0A6M3KIJ7</accession>
<keyword evidence="5" id="KW-0862">Zinc</keyword>
<protein>
    <submittedName>
        <fullName evidence="11">Putative transposase</fullName>
    </submittedName>
</protein>
<dbReference type="GO" id="GO:0006310">
    <property type="term" value="P:DNA recombination"/>
    <property type="evidence" value="ECO:0007669"/>
    <property type="project" value="UniProtKB-KW"/>
</dbReference>
<sequence>MLKKTFKYRLYPTVKQKKSLQISLDACRWVYNKTLEVRKKTWEEEKKSLSLYDTNSLLVQWKKDKSDLANAFSQCLQNAQLKVDLAFKAFFRRVKVGENPGYPRFRGVDRYDSFTFPQSGFSLMDNRLKLSKVGSVKIRKHRNIEGIIKTLTIRRTATGKWYACFSCIIEANPLPKIDTVVGIDVGLESFATLSTGEKIPNPRFFKTNEKKLVKAQRKLSKAEKGTPERKKVKKVIAYIHERIINKRSDFAHKLSLNLTRRFQVIAFEKLNIKEMRENSFKGIRKSIGDVAWNQFIQFTAYKAEGAGRTVMYVDPKNTSKRCSRCGQSVEKKLSDRIHFCSCGLILDRDENAAINILSLGLKTLGLAPRSRLL</sequence>
<dbReference type="GO" id="GO:0003677">
    <property type="term" value="F:DNA binding"/>
    <property type="evidence" value="ECO:0007669"/>
    <property type="project" value="UniProtKB-KW"/>
</dbReference>
<comment type="similarity">
    <text evidence="2">In the N-terminal section; belongs to the transposase 2 family.</text>
</comment>
<dbReference type="GO" id="GO:0032196">
    <property type="term" value="P:transposition"/>
    <property type="evidence" value="ECO:0007669"/>
    <property type="project" value="UniProtKB-KW"/>
</dbReference>
<dbReference type="InterPro" id="IPR001959">
    <property type="entry name" value="Transposase"/>
</dbReference>
<dbReference type="InterPro" id="IPR051399">
    <property type="entry name" value="RNA-guided_DNA_endo/Transpos"/>
</dbReference>
<keyword evidence="3" id="KW-0815">Transposition</keyword>
<evidence type="ECO:0000259" key="9">
    <source>
        <dbReference type="Pfam" id="PF07282"/>
    </source>
</evidence>
<proteinExistence type="inferred from homology"/>
<dbReference type="InterPro" id="IPR010095">
    <property type="entry name" value="Cas12f1-like_TNB"/>
</dbReference>
<reference evidence="11" key="1">
    <citation type="submission" date="2020-03" db="EMBL/GenBank/DDBJ databases">
        <title>The deep terrestrial virosphere.</title>
        <authorList>
            <person name="Holmfeldt K."/>
            <person name="Nilsson E."/>
            <person name="Simone D."/>
            <person name="Lopez-Fernandez M."/>
            <person name="Wu X."/>
            <person name="de Brujin I."/>
            <person name="Lundin D."/>
            <person name="Andersson A."/>
            <person name="Bertilsson S."/>
            <person name="Dopson M."/>
        </authorList>
    </citation>
    <scope>NUCLEOTIDE SEQUENCE</scope>
    <source>
        <strain evidence="11">MM415A00492</strain>
    </source>
</reference>
<dbReference type="PANTHER" id="PTHR30405:SF11">
    <property type="entry name" value="RNA-GUIDED DNA ENDONUCLEASE RV2885C-RELATED"/>
    <property type="match status" value="1"/>
</dbReference>